<organism evidence="1 2">
    <name type="scientific">Armillaria tabescens</name>
    <name type="common">Ringless honey mushroom</name>
    <name type="synonym">Agaricus tabescens</name>
    <dbReference type="NCBI Taxonomy" id="1929756"/>
    <lineage>
        <taxon>Eukaryota</taxon>
        <taxon>Fungi</taxon>
        <taxon>Dikarya</taxon>
        <taxon>Basidiomycota</taxon>
        <taxon>Agaricomycotina</taxon>
        <taxon>Agaricomycetes</taxon>
        <taxon>Agaricomycetidae</taxon>
        <taxon>Agaricales</taxon>
        <taxon>Marasmiineae</taxon>
        <taxon>Physalacriaceae</taxon>
        <taxon>Desarmillaria</taxon>
    </lineage>
</organism>
<dbReference type="Proteomes" id="UP001175211">
    <property type="component" value="Unassembled WGS sequence"/>
</dbReference>
<sequence>MNSRGSAFSSSASAHTSLGTRIGFKDQKVAASFDYAPHSLLSKVRPRVNKAEETWDSAFETLSLEDGGAEVKELNIKGKELLGKNTFQDEDLWQIHAVEYKLEAIREWRFEEARWTREVGTATRRPLIEGTPDTSFARARYAPRLFGTQKTKQNDPLLSRLHGARKVDADEGRASVKSVIFFRNGCQASLQSSGTGGIQSGVSPNRRQALGTSTAVLVQRLVVAGCKSYIARIPYEARLNYYKVYEGFYAPEFDVAYLSAYSLPSVEMGVINEFLRGNKKGDVWA</sequence>
<evidence type="ECO:0000313" key="2">
    <source>
        <dbReference type="Proteomes" id="UP001175211"/>
    </source>
</evidence>
<protein>
    <submittedName>
        <fullName evidence="1">Uncharacterized protein</fullName>
    </submittedName>
</protein>
<dbReference type="EMBL" id="JAUEPS010000081">
    <property type="protein sequence ID" value="KAK0439948.1"/>
    <property type="molecule type" value="Genomic_DNA"/>
</dbReference>
<dbReference type="AlphaFoldDB" id="A0AA39JG89"/>
<accession>A0AA39JG89</accession>
<name>A0AA39JG89_ARMTA</name>
<dbReference type="RefSeq" id="XP_060323397.1">
    <property type="nucleotide sequence ID" value="XM_060480425.1"/>
</dbReference>
<reference evidence="1" key="1">
    <citation type="submission" date="2023-06" db="EMBL/GenBank/DDBJ databases">
        <authorList>
            <consortium name="Lawrence Berkeley National Laboratory"/>
            <person name="Ahrendt S."/>
            <person name="Sahu N."/>
            <person name="Indic B."/>
            <person name="Wong-Bajracharya J."/>
            <person name="Merenyi Z."/>
            <person name="Ke H.-M."/>
            <person name="Monk M."/>
            <person name="Kocsube S."/>
            <person name="Drula E."/>
            <person name="Lipzen A."/>
            <person name="Balint B."/>
            <person name="Henrissat B."/>
            <person name="Andreopoulos B."/>
            <person name="Martin F.M."/>
            <person name="Harder C.B."/>
            <person name="Rigling D."/>
            <person name="Ford K.L."/>
            <person name="Foster G.D."/>
            <person name="Pangilinan J."/>
            <person name="Papanicolaou A."/>
            <person name="Barry K."/>
            <person name="LaButti K."/>
            <person name="Viragh M."/>
            <person name="Koriabine M."/>
            <person name="Yan M."/>
            <person name="Riley R."/>
            <person name="Champramary S."/>
            <person name="Plett K.L."/>
            <person name="Tsai I.J."/>
            <person name="Slot J."/>
            <person name="Sipos G."/>
            <person name="Plett J."/>
            <person name="Nagy L.G."/>
            <person name="Grigoriev I.V."/>
        </authorList>
    </citation>
    <scope>NUCLEOTIDE SEQUENCE</scope>
    <source>
        <strain evidence="1">CCBAS 213</strain>
    </source>
</reference>
<dbReference type="GeneID" id="85363973"/>
<keyword evidence="2" id="KW-1185">Reference proteome</keyword>
<gene>
    <name evidence="1" type="ORF">EV420DRAFT_1752824</name>
</gene>
<evidence type="ECO:0000313" key="1">
    <source>
        <dbReference type="EMBL" id="KAK0439948.1"/>
    </source>
</evidence>
<proteinExistence type="predicted"/>
<comment type="caution">
    <text evidence="1">The sequence shown here is derived from an EMBL/GenBank/DDBJ whole genome shotgun (WGS) entry which is preliminary data.</text>
</comment>